<name>A0A510HLM0_9ACTN</name>
<dbReference type="PROSITE" id="PS50404">
    <property type="entry name" value="GST_NTER"/>
    <property type="match status" value="1"/>
</dbReference>
<sequence>MLKVWGRNNSINVQKVLWCCRELGIEYERVDAGGAHGFPEGYERINPNRLVPAIEEDGFVLWESNAIVRYLAARYGAGTLWPEDPRARASADRWMDWQATVLWTHLRPVFWGLVRTPPEERDAAAIEEARKKTAGAWAILERHLEGRRYVEGEALTVADIPLGVSARRWFGLDIERPPMPNLEAWYGRLLEREAFRDCVAGIPLT</sequence>
<feature type="domain" description="GST C-terminal" evidence="4">
    <location>
        <begin position="84"/>
        <end position="205"/>
    </location>
</feature>
<dbReference type="SUPFAM" id="SSF47616">
    <property type="entry name" value="GST C-terminal domain-like"/>
    <property type="match status" value="1"/>
</dbReference>
<proteinExistence type="inferred from homology"/>
<dbReference type="InterPro" id="IPR036282">
    <property type="entry name" value="Glutathione-S-Trfase_C_sf"/>
</dbReference>
<reference evidence="5" key="1">
    <citation type="journal article" date="2019" name="Microbiol. Resour. Announc.">
        <title>Complete Genome Sequence of Rubrobacter xylanophilus Strain AA3-22, Isolated from Arima Onsen in Japan.</title>
        <authorList>
            <person name="Tomariguchi N."/>
            <person name="Miyazaki K."/>
        </authorList>
    </citation>
    <scope>NUCLEOTIDE SEQUENCE [LARGE SCALE GENOMIC DNA]</scope>
    <source>
        <strain evidence="5">AA3-22</strain>
    </source>
</reference>
<accession>A0A510HLM0</accession>
<dbReference type="RefSeq" id="WP_143528267.1">
    <property type="nucleotide sequence ID" value="NZ_AP019791.1"/>
</dbReference>
<dbReference type="EMBL" id="AP019791">
    <property type="protein sequence ID" value="BBL80235.1"/>
    <property type="molecule type" value="Genomic_DNA"/>
</dbReference>
<dbReference type="PROSITE" id="PS50405">
    <property type="entry name" value="GST_CTER"/>
    <property type="match status" value="1"/>
</dbReference>
<evidence type="ECO:0000259" key="3">
    <source>
        <dbReference type="PROSITE" id="PS50404"/>
    </source>
</evidence>
<evidence type="ECO:0000256" key="2">
    <source>
        <dbReference type="ARBA" id="ARBA00022679"/>
    </source>
</evidence>
<dbReference type="InterPro" id="IPR004045">
    <property type="entry name" value="Glutathione_S-Trfase_N"/>
</dbReference>
<keyword evidence="2 5" id="KW-0808">Transferase</keyword>
<evidence type="ECO:0000313" key="6">
    <source>
        <dbReference type="Proteomes" id="UP000318065"/>
    </source>
</evidence>
<dbReference type="SUPFAM" id="SSF52833">
    <property type="entry name" value="Thioredoxin-like"/>
    <property type="match status" value="1"/>
</dbReference>
<dbReference type="SFLD" id="SFLDS00019">
    <property type="entry name" value="Glutathione_Transferase_(cytos"/>
    <property type="match status" value="1"/>
</dbReference>
<protein>
    <submittedName>
        <fullName evidence="5">Glutathione S-transferase</fullName>
    </submittedName>
</protein>
<dbReference type="InterPro" id="IPR010987">
    <property type="entry name" value="Glutathione-S-Trfase_C-like"/>
</dbReference>
<evidence type="ECO:0000256" key="1">
    <source>
        <dbReference type="ARBA" id="ARBA00007409"/>
    </source>
</evidence>
<dbReference type="OrthoDB" id="4772551at2"/>
<dbReference type="InterPro" id="IPR036249">
    <property type="entry name" value="Thioredoxin-like_sf"/>
</dbReference>
<dbReference type="SFLD" id="SFLDG00358">
    <property type="entry name" value="Main_(cytGST)"/>
    <property type="match status" value="1"/>
</dbReference>
<keyword evidence="6" id="KW-1185">Reference proteome</keyword>
<dbReference type="Gene3D" id="1.20.1050.10">
    <property type="match status" value="1"/>
</dbReference>
<dbReference type="Pfam" id="PF00043">
    <property type="entry name" value="GST_C"/>
    <property type="match status" value="1"/>
</dbReference>
<evidence type="ECO:0000259" key="4">
    <source>
        <dbReference type="PROSITE" id="PS50405"/>
    </source>
</evidence>
<dbReference type="Pfam" id="PF13409">
    <property type="entry name" value="GST_N_2"/>
    <property type="match status" value="1"/>
</dbReference>
<comment type="similarity">
    <text evidence="1">Belongs to the GST superfamily.</text>
</comment>
<dbReference type="GO" id="GO:0016740">
    <property type="term" value="F:transferase activity"/>
    <property type="evidence" value="ECO:0007669"/>
    <property type="project" value="UniProtKB-KW"/>
</dbReference>
<dbReference type="AlphaFoldDB" id="A0A510HLM0"/>
<gene>
    <name evidence="5" type="ORF">RxyAA322_20890</name>
</gene>
<dbReference type="Proteomes" id="UP000318065">
    <property type="component" value="Chromosome"/>
</dbReference>
<dbReference type="Gene3D" id="3.40.30.10">
    <property type="entry name" value="Glutaredoxin"/>
    <property type="match status" value="1"/>
</dbReference>
<organism evidence="5 6">
    <name type="scientific">Rubrobacter xylanophilus</name>
    <dbReference type="NCBI Taxonomy" id="49319"/>
    <lineage>
        <taxon>Bacteria</taxon>
        <taxon>Bacillati</taxon>
        <taxon>Actinomycetota</taxon>
        <taxon>Rubrobacteria</taxon>
        <taxon>Rubrobacterales</taxon>
        <taxon>Rubrobacteraceae</taxon>
        <taxon>Rubrobacter</taxon>
    </lineage>
</organism>
<dbReference type="InterPro" id="IPR040079">
    <property type="entry name" value="Glutathione_S-Trfase"/>
</dbReference>
<dbReference type="CDD" id="cd03180">
    <property type="entry name" value="GST_C_2"/>
    <property type="match status" value="1"/>
</dbReference>
<dbReference type="SFLD" id="SFLDG01150">
    <property type="entry name" value="Main.1:_Beta-like"/>
    <property type="match status" value="1"/>
</dbReference>
<dbReference type="CDD" id="cd03047">
    <property type="entry name" value="GST_N_2"/>
    <property type="match status" value="1"/>
</dbReference>
<dbReference type="InterPro" id="IPR004046">
    <property type="entry name" value="GST_C"/>
</dbReference>
<dbReference type="PANTHER" id="PTHR44051">
    <property type="entry name" value="GLUTATHIONE S-TRANSFERASE-RELATED"/>
    <property type="match status" value="1"/>
</dbReference>
<feature type="domain" description="GST N-terminal" evidence="3">
    <location>
        <begin position="1"/>
        <end position="79"/>
    </location>
</feature>
<dbReference type="FunFam" id="3.40.30.10:FF:000039">
    <property type="entry name" value="Glutathione S-transferase domain"/>
    <property type="match status" value="1"/>
</dbReference>
<dbReference type="PANTHER" id="PTHR44051:SF19">
    <property type="entry name" value="DISULFIDE-BOND OXIDOREDUCTASE YFCG"/>
    <property type="match status" value="1"/>
</dbReference>
<evidence type="ECO:0000313" key="5">
    <source>
        <dbReference type="EMBL" id="BBL80235.1"/>
    </source>
</evidence>